<dbReference type="RefSeq" id="WP_132672259.1">
    <property type="nucleotide sequence ID" value="NZ_SMKS01000002.1"/>
</dbReference>
<name>A0A4R4VXI4_9PSEU</name>
<keyword evidence="3" id="KW-1185">Reference proteome</keyword>
<dbReference type="PROSITE" id="PS50846">
    <property type="entry name" value="HMA_2"/>
    <property type="match status" value="1"/>
</dbReference>
<accession>A0A4R4VXI4</accession>
<reference evidence="2 3" key="1">
    <citation type="submission" date="2019-03" db="EMBL/GenBank/DDBJ databases">
        <title>Draft genome sequences of novel Actinobacteria.</title>
        <authorList>
            <person name="Sahin N."/>
            <person name="Ay H."/>
            <person name="Saygin H."/>
        </authorList>
    </citation>
    <scope>NUCLEOTIDE SEQUENCE [LARGE SCALE GENOMIC DNA]</scope>
    <source>
        <strain evidence="2 3">16K309</strain>
    </source>
</reference>
<feature type="domain" description="HMA" evidence="1">
    <location>
        <begin position="4"/>
        <end position="70"/>
    </location>
</feature>
<dbReference type="OrthoDB" id="9813965at2"/>
<dbReference type="SUPFAM" id="SSF55008">
    <property type="entry name" value="HMA, heavy metal-associated domain"/>
    <property type="match status" value="1"/>
</dbReference>
<dbReference type="AlphaFoldDB" id="A0A4R4VXI4"/>
<protein>
    <submittedName>
        <fullName evidence="2">Copper chaperone</fullName>
    </submittedName>
</protein>
<dbReference type="Proteomes" id="UP000295674">
    <property type="component" value="Unassembled WGS sequence"/>
</dbReference>
<dbReference type="Pfam" id="PF00403">
    <property type="entry name" value="HMA"/>
    <property type="match status" value="1"/>
</dbReference>
<proteinExistence type="predicted"/>
<comment type="caution">
    <text evidence="2">The sequence shown here is derived from an EMBL/GenBank/DDBJ whole genome shotgun (WGS) entry which is preliminary data.</text>
</comment>
<dbReference type="CDD" id="cd00371">
    <property type="entry name" value="HMA"/>
    <property type="match status" value="1"/>
</dbReference>
<evidence type="ECO:0000313" key="2">
    <source>
        <dbReference type="EMBL" id="TDD10161.1"/>
    </source>
</evidence>
<dbReference type="InterPro" id="IPR036163">
    <property type="entry name" value="HMA_dom_sf"/>
</dbReference>
<dbReference type="GO" id="GO:0046872">
    <property type="term" value="F:metal ion binding"/>
    <property type="evidence" value="ECO:0007669"/>
    <property type="project" value="InterPro"/>
</dbReference>
<evidence type="ECO:0000313" key="3">
    <source>
        <dbReference type="Proteomes" id="UP000295674"/>
    </source>
</evidence>
<evidence type="ECO:0000259" key="1">
    <source>
        <dbReference type="PROSITE" id="PS50846"/>
    </source>
</evidence>
<gene>
    <name evidence="2" type="ORF">E1181_02700</name>
</gene>
<dbReference type="InterPro" id="IPR006121">
    <property type="entry name" value="HMA_dom"/>
</dbReference>
<organism evidence="2 3">
    <name type="scientific">Saccharopolyspora terrae</name>
    <dbReference type="NCBI Taxonomy" id="2530384"/>
    <lineage>
        <taxon>Bacteria</taxon>
        <taxon>Bacillati</taxon>
        <taxon>Actinomycetota</taxon>
        <taxon>Actinomycetes</taxon>
        <taxon>Pseudonocardiales</taxon>
        <taxon>Pseudonocardiaceae</taxon>
        <taxon>Saccharopolyspora</taxon>
    </lineage>
</organism>
<sequence>MSTTTVTFRVSGMHCGSCSLLIDDVLEDLPGVHTTTTSVKAGRSVVELDLARSSTDDVIAAIAEVGYRAEPVG</sequence>
<dbReference type="Gene3D" id="3.30.70.100">
    <property type="match status" value="1"/>
</dbReference>
<dbReference type="EMBL" id="SMKS01000002">
    <property type="protein sequence ID" value="TDD10161.1"/>
    <property type="molecule type" value="Genomic_DNA"/>
</dbReference>